<evidence type="ECO:0000256" key="7">
    <source>
        <dbReference type="ARBA" id="ARBA00023136"/>
    </source>
</evidence>
<evidence type="ECO:0000256" key="1">
    <source>
        <dbReference type="ARBA" id="ARBA00004651"/>
    </source>
</evidence>
<sequence>MSMLDLNETIWIGCVLFVGSVSSGAVGFGVGLICIPLLVLGGVSLPSAITIMLMTMLFVNGVSCYYYRGHIHWPSICPVLVSHLIALPIGVATLYLLDTFNPDIAKAMVGVVVLLAVAMQTMLRVEPQDKLGRNWAYAAGGSSGYIEGLVGMGSPPLILYMMAHRWGMHRMRTFIWLIFLADIAPLLLMLWYVFGREIMVATFLGVLFFPVSFIGARVGNRLGQWLGTERLRVVMYMFLILLGLISIVIPFLH</sequence>
<feature type="transmembrane region" description="Helical" evidence="8">
    <location>
        <begin position="79"/>
        <end position="98"/>
    </location>
</feature>
<evidence type="ECO:0000256" key="3">
    <source>
        <dbReference type="ARBA" id="ARBA00022448"/>
    </source>
</evidence>
<keyword evidence="10" id="KW-1185">Reference proteome</keyword>
<name>A0A517YYT1_9BACT</name>
<protein>
    <recommendedName>
        <fullName evidence="8">Probable membrane transporter protein</fullName>
    </recommendedName>
</protein>
<dbReference type="Pfam" id="PF01925">
    <property type="entry name" value="TauE"/>
    <property type="match status" value="1"/>
</dbReference>
<evidence type="ECO:0000256" key="6">
    <source>
        <dbReference type="ARBA" id="ARBA00022989"/>
    </source>
</evidence>
<evidence type="ECO:0000313" key="10">
    <source>
        <dbReference type="Proteomes" id="UP000317369"/>
    </source>
</evidence>
<gene>
    <name evidence="9" type="ORF">KS4_34620</name>
</gene>
<dbReference type="PANTHER" id="PTHR30269">
    <property type="entry name" value="TRANSMEMBRANE PROTEIN YFCA"/>
    <property type="match status" value="1"/>
</dbReference>
<feature type="transmembrane region" description="Helical" evidence="8">
    <location>
        <begin position="200"/>
        <end position="219"/>
    </location>
</feature>
<dbReference type="GO" id="GO:0005886">
    <property type="term" value="C:plasma membrane"/>
    <property type="evidence" value="ECO:0007669"/>
    <property type="project" value="UniProtKB-SubCell"/>
</dbReference>
<keyword evidence="4 8" id="KW-1003">Cell membrane</keyword>
<accession>A0A517YYT1</accession>
<keyword evidence="6 8" id="KW-1133">Transmembrane helix</keyword>
<dbReference type="OrthoDB" id="8478406at2"/>
<keyword evidence="7 8" id="KW-0472">Membrane</keyword>
<feature type="transmembrane region" description="Helical" evidence="8">
    <location>
        <begin position="104"/>
        <end position="123"/>
    </location>
</feature>
<feature type="transmembrane region" description="Helical" evidence="8">
    <location>
        <begin position="231"/>
        <end position="252"/>
    </location>
</feature>
<evidence type="ECO:0000313" key="9">
    <source>
        <dbReference type="EMBL" id="QDU35381.1"/>
    </source>
</evidence>
<dbReference type="KEGG" id="pcor:KS4_34620"/>
<evidence type="ECO:0000256" key="5">
    <source>
        <dbReference type="ARBA" id="ARBA00022692"/>
    </source>
</evidence>
<proteinExistence type="inferred from homology"/>
<dbReference type="EMBL" id="CP036425">
    <property type="protein sequence ID" value="QDU35381.1"/>
    <property type="molecule type" value="Genomic_DNA"/>
</dbReference>
<evidence type="ECO:0000256" key="2">
    <source>
        <dbReference type="ARBA" id="ARBA00009142"/>
    </source>
</evidence>
<evidence type="ECO:0000256" key="8">
    <source>
        <dbReference type="RuleBase" id="RU363041"/>
    </source>
</evidence>
<reference evidence="9 10" key="1">
    <citation type="submission" date="2019-02" db="EMBL/GenBank/DDBJ databases">
        <title>Deep-cultivation of Planctomycetes and their phenomic and genomic characterization uncovers novel biology.</title>
        <authorList>
            <person name="Wiegand S."/>
            <person name="Jogler M."/>
            <person name="Boedeker C."/>
            <person name="Pinto D."/>
            <person name="Vollmers J."/>
            <person name="Rivas-Marin E."/>
            <person name="Kohn T."/>
            <person name="Peeters S.H."/>
            <person name="Heuer A."/>
            <person name="Rast P."/>
            <person name="Oberbeckmann S."/>
            <person name="Bunk B."/>
            <person name="Jeske O."/>
            <person name="Meyerdierks A."/>
            <person name="Storesund J.E."/>
            <person name="Kallscheuer N."/>
            <person name="Luecker S."/>
            <person name="Lage O.M."/>
            <person name="Pohl T."/>
            <person name="Merkel B.J."/>
            <person name="Hornburger P."/>
            <person name="Mueller R.-W."/>
            <person name="Bruemmer F."/>
            <person name="Labrenz M."/>
            <person name="Spormann A.M."/>
            <person name="Op den Camp H."/>
            <person name="Overmann J."/>
            <person name="Amann R."/>
            <person name="Jetten M.S.M."/>
            <person name="Mascher T."/>
            <person name="Medema M.H."/>
            <person name="Devos D.P."/>
            <person name="Kaster A.-K."/>
            <person name="Ovreas L."/>
            <person name="Rohde M."/>
            <person name="Galperin M.Y."/>
            <person name="Jogler C."/>
        </authorList>
    </citation>
    <scope>NUCLEOTIDE SEQUENCE [LARGE SCALE GENOMIC DNA]</scope>
    <source>
        <strain evidence="9 10">KS4</strain>
    </source>
</reference>
<feature type="transmembrane region" description="Helical" evidence="8">
    <location>
        <begin position="174"/>
        <end position="194"/>
    </location>
</feature>
<feature type="transmembrane region" description="Helical" evidence="8">
    <location>
        <begin position="45"/>
        <end position="67"/>
    </location>
</feature>
<dbReference type="AlphaFoldDB" id="A0A517YYT1"/>
<organism evidence="9 10">
    <name type="scientific">Poriferisphaera corsica</name>
    <dbReference type="NCBI Taxonomy" id="2528020"/>
    <lineage>
        <taxon>Bacteria</taxon>
        <taxon>Pseudomonadati</taxon>
        <taxon>Planctomycetota</taxon>
        <taxon>Phycisphaerae</taxon>
        <taxon>Phycisphaerales</taxon>
        <taxon>Phycisphaeraceae</taxon>
        <taxon>Poriferisphaera</taxon>
    </lineage>
</organism>
<comment type="similarity">
    <text evidence="2 8">Belongs to the 4-toluene sulfonate uptake permease (TSUP) (TC 2.A.102) family.</text>
</comment>
<feature type="transmembrane region" description="Helical" evidence="8">
    <location>
        <begin position="12"/>
        <end position="39"/>
    </location>
</feature>
<dbReference type="InterPro" id="IPR052017">
    <property type="entry name" value="TSUP"/>
</dbReference>
<keyword evidence="3" id="KW-0813">Transport</keyword>
<evidence type="ECO:0000256" key="4">
    <source>
        <dbReference type="ARBA" id="ARBA00022475"/>
    </source>
</evidence>
<keyword evidence="5 8" id="KW-0812">Transmembrane</keyword>
<dbReference type="InterPro" id="IPR002781">
    <property type="entry name" value="TM_pro_TauE-like"/>
</dbReference>
<dbReference type="PANTHER" id="PTHR30269:SF37">
    <property type="entry name" value="MEMBRANE TRANSPORTER PROTEIN"/>
    <property type="match status" value="1"/>
</dbReference>
<dbReference type="Proteomes" id="UP000317369">
    <property type="component" value="Chromosome"/>
</dbReference>
<comment type="subcellular location">
    <subcellularLocation>
        <location evidence="1 8">Cell membrane</location>
        <topology evidence="1 8">Multi-pass membrane protein</topology>
    </subcellularLocation>
</comment>